<proteinExistence type="predicted"/>
<dbReference type="Proteomes" id="UP000681720">
    <property type="component" value="Unassembled WGS sequence"/>
</dbReference>
<comment type="caution">
    <text evidence="2">The sequence shown here is derived from an EMBL/GenBank/DDBJ whole genome shotgun (WGS) entry which is preliminary data.</text>
</comment>
<dbReference type="EMBL" id="CAJOBH010069679">
    <property type="protein sequence ID" value="CAF4465996.1"/>
    <property type="molecule type" value="Genomic_DNA"/>
</dbReference>
<dbReference type="InterPro" id="IPR018222">
    <property type="entry name" value="Nuclear_transport_factor_2_euk"/>
</dbReference>
<gene>
    <name evidence="2" type="ORF">BYL167_LOCUS34431</name>
    <name evidence="3" type="ORF">GIL414_LOCUS41462</name>
</gene>
<dbReference type="Pfam" id="PF02136">
    <property type="entry name" value="NTF2"/>
    <property type="match status" value="1"/>
</dbReference>
<dbReference type="PROSITE" id="PS50177">
    <property type="entry name" value="NTF2_DOMAIN"/>
    <property type="match status" value="1"/>
</dbReference>
<dbReference type="EMBL" id="CAJOBJ010117588">
    <property type="protein sequence ID" value="CAF4660553.1"/>
    <property type="molecule type" value="Genomic_DNA"/>
</dbReference>
<sequence length="74" mass="8556">TPIMKRFVQTFVLAPAVDAKQKYYVHNDIFRYQDDTVWIPTIDNTSTKISSPTTAYVNEGNLLLISLKFLFNIE</sequence>
<accession>A0A8S2WYP3</accession>
<reference evidence="2" key="1">
    <citation type="submission" date="2021-02" db="EMBL/GenBank/DDBJ databases">
        <authorList>
            <person name="Nowell W R."/>
        </authorList>
    </citation>
    <scope>NUCLEOTIDE SEQUENCE</scope>
</reference>
<feature type="non-terminal residue" evidence="2">
    <location>
        <position position="1"/>
    </location>
</feature>
<evidence type="ECO:0000313" key="3">
    <source>
        <dbReference type="EMBL" id="CAF4660553.1"/>
    </source>
</evidence>
<dbReference type="InterPro" id="IPR002075">
    <property type="entry name" value="NTF2_dom"/>
</dbReference>
<evidence type="ECO:0000259" key="1">
    <source>
        <dbReference type="PROSITE" id="PS50177"/>
    </source>
</evidence>
<protein>
    <recommendedName>
        <fullName evidence="1">NTF2 domain-containing protein</fullName>
    </recommendedName>
</protein>
<feature type="domain" description="NTF2" evidence="1">
    <location>
        <begin position="1"/>
        <end position="32"/>
    </location>
</feature>
<dbReference type="InterPro" id="IPR032710">
    <property type="entry name" value="NTF2-like_dom_sf"/>
</dbReference>
<evidence type="ECO:0000313" key="2">
    <source>
        <dbReference type="EMBL" id="CAF4465996.1"/>
    </source>
</evidence>
<dbReference type="AlphaFoldDB" id="A0A8S2WYP3"/>
<name>A0A8S2WYP3_9BILA</name>
<organism evidence="2 4">
    <name type="scientific">Rotaria magnacalcarata</name>
    <dbReference type="NCBI Taxonomy" id="392030"/>
    <lineage>
        <taxon>Eukaryota</taxon>
        <taxon>Metazoa</taxon>
        <taxon>Spiralia</taxon>
        <taxon>Gnathifera</taxon>
        <taxon>Rotifera</taxon>
        <taxon>Eurotatoria</taxon>
        <taxon>Bdelloidea</taxon>
        <taxon>Philodinida</taxon>
        <taxon>Philodinidae</taxon>
        <taxon>Rotaria</taxon>
    </lineage>
</organism>
<dbReference type="Proteomes" id="UP000681967">
    <property type="component" value="Unassembled WGS sequence"/>
</dbReference>
<dbReference type="Gene3D" id="3.10.450.50">
    <property type="match status" value="1"/>
</dbReference>
<evidence type="ECO:0000313" key="4">
    <source>
        <dbReference type="Proteomes" id="UP000681967"/>
    </source>
</evidence>
<dbReference type="SUPFAM" id="SSF54427">
    <property type="entry name" value="NTF2-like"/>
    <property type="match status" value="1"/>
</dbReference>